<dbReference type="OrthoDB" id="756073at2759"/>
<comment type="caution">
    <text evidence="2">The sequence shown here is derived from an EMBL/GenBank/DDBJ whole genome shotgun (WGS) entry which is preliminary data.</text>
</comment>
<keyword evidence="3" id="KW-1185">Reference proteome</keyword>
<sequence length="367" mass="41695">MEEHENGGAPRQRVSELQIVTIMSVPPLKVTEPRRVRKVLVSEEHRSVIHGCYQIVLYYERSREEEQDGCLAGWIVESLARVLLDYPLLAGRLQTRDDDTEGFQIVSNDSGVRLLEAHYPTTLSHFLDLNKKQHHHLEPDLVFWKEIDSQYPQFSPLFYVQVTNFDCGGYTIGISCSLLLAEVLLVENFLGKWAEIHTNISPQNEEIKRPIFYHPRLKNPESLPSDIISRSQSQNGVQSMLFKITVEDVNSSKELWRELAMRCVGEAEQKLGKNLGSGFCLVVNESSEVIKVESCSENGWSLKHEITPTTWDEFGVYEVAFNERNKPVQVSCWIDSVSDGYAMAVPLPYLKQNAFAVIVVSPPLSSQ</sequence>
<dbReference type="Pfam" id="PF02458">
    <property type="entry name" value="Transferase"/>
    <property type="match status" value="1"/>
</dbReference>
<dbReference type="Gene3D" id="3.30.559.10">
    <property type="entry name" value="Chloramphenicol acetyltransferase-like domain"/>
    <property type="match status" value="1"/>
</dbReference>
<dbReference type="GO" id="GO:0016747">
    <property type="term" value="F:acyltransferase activity, transferring groups other than amino-acyl groups"/>
    <property type="evidence" value="ECO:0007669"/>
    <property type="project" value="TreeGrafter"/>
</dbReference>
<dbReference type="EMBL" id="QJKJ01003016">
    <property type="protein sequence ID" value="RDY00347.1"/>
    <property type="molecule type" value="Genomic_DNA"/>
</dbReference>
<evidence type="ECO:0000313" key="2">
    <source>
        <dbReference type="EMBL" id="RDY00347.1"/>
    </source>
</evidence>
<dbReference type="Proteomes" id="UP000257109">
    <property type="component" value="Unassembled WGS sequence"/>
</dbReference>
<reference evidence="2" key="1">
    <citation type="submission" date="2018-05" db="EMBL/GenBank/DDBJ databases">
        <title>Draft genome of Mucuna pruriens seed.</title>
        <authorList>
            <person name="Nnadi N.E."/>
            <person name="Vos R."/>
            <person name="Hasami M.H."/>
            <person name="Devisetty U.K."/>
            <person name="Aguiy J.C."/>
        </authorList>
    </citation>
    <scope>NUCLEOTIDE SEQUENCE [LARGE SCALE GENOMIC DNA]</scope>
    <source>
        <strain evidence="2">JCA_2017</strain>
    </source>
</reference>
<dbReference type="InterPro" id="IPR023213">
    <property type="entry name" value="CAT-like_dom_sf"/>
</dbReference>
<evidence type="ECO:0000256" key="1">
    <source>
        <dbReference type="ARBA" id="ARBA00009861"/>
    </source>
</evidence>
<gene>
    <name evidence="2" type="primary">CER2</name>
    <name evidence="2" type="ORF">CR513_16476</name>
</gene>
<evidence type="ECO:0000313" key="3">
    <source>
        <dbReference type="Proteomes" id="UP000257109"/>
    </source>
</evidence>
<proteinExistence type="inferred from homology"/>
<protein>
    <submittedName>
        <fullName evidence="2">Protein ECERIFERUM 2</fullName>
    </submittedName>
</protein>
<dbReference type="InterPro" id="IPR050317">
    <property type="entry name" value="Plant_Fungal_Acyltransferase"/>
</dbReference>
<dbReference type="PANTHER" id="PTHR31642">
    <property type="entry name" value="TRICHOTHECENE 3-O-ACETYLTRANSFERASE"/>
    <property type="match status" value="1"/>
</dbReference>
<dbReference type="STRING" id="157652.A0A371HC86"/>
<dbReference type="AlphaFoldDB" id="A0A371HC86"/>
<feature type="non-terminal residue" evidence="2">
    <location>
        <position position="1"/>
    </location>
</feature>
<name>A0A371HC86_MUCPR</name>
<dbReference type="PANTHER" id="PTHR31642:SF299">
    <property type="entry name" value="OS02G0653400 PROTEIN"/>
    <property type="match status" value="1"/>
</dbReference>
<comment type="similarity">
    <text evidence="1">Belongs to the plant acyltransferase family.</text>
</comment>
<accession>A0A371HC86</accession>
<organism evidence="2 3">
    <name type="scientific">Mucuna pruriens</name>
    <name type="common">Velvet bean</name>
    <name type="synonym">Dolichos pruriens</name>
    <dbReference type="NCBI Taxonomy" id="157652"/>
    <lineage>
        <taxon>Eukaryota</taxon>
        <taxon>Viridiplantae</taxon>
        <taxon>Streptophyta</taxon>
        <taxon>Embryophyta</taxon>
        <taxon>Tracheophyta</taxon>
        <taxon>Spermatophyta</taxon>
        <taxon>Magnoliopsida</taxon>
        <taxon>eudicotyledons</taxon>
        <taxon>Gunneridae</taxon>
        <taxon>Pentapetalae</taxon>
        <taxon>rosids</taxon>
        <taxon>fabids</taxon>
        <taxon>Fabales</taxon>
        <taxon>Fabaceae</taxon>
        <taxon>Papilionoideae</taxon>
        <taxon>50 kb inversion clade</taxon>
        <taxon>NPAAA clade</taxon>
        <taxon>indigoferoid/millettioid clade</taxon>
        <taxon>Phaseoleae</taxon>
        <taxon>Mucuna</taxon>
    </lineage>
</organism>